<feature type="compositionally biased region" description="Basic and acidic residues" evidence="5">
    <location>
        <begin position="33"/>
        <end position="46"/>
    </location>
</feature>
<dbReference type="GO" id="GO:0006511">
    <property type="term" value="P:ubiquitin-dependent protein catabolic process"/>
    <property type="evidence" value="ECO:0007669"/>
    <property type="project" value="TreeGrafter"/>
</dbReference>
<dbReference type="AlphaFoldDB" id="A0A2Z7BMM0"/>
<dbReference type="SMART" id="SM00184">
    <property type="entry name" value="RING"/>
    <property type="match status" value="1"/>
</dbReference>
<feature type="region of interest" description="Disordered" evidence="5">
    <location>
        <begin position="1"/>
        <end position="82"/>
    </location>
</feature>
<dbReference type="Gene3D" id="3.30.40.10">
    <property type="entry name" value="Zinc/RING finger domain, C3HC4 (zinc finger)"/>
    <property type="match status" value="1"/>
</dbReference>
<keyword evidence="1" id="KW-0479">Metal-binding</keyword>
<protein>
    <recommendedName>
        <fullName evidence="6">RING-type domain-containing protein</fullName>
    </recommendedName>
</protein>
<dbReference type="SUPFAM" id="SSF57850">
    <property type="entry name" value="RING/U-box"/>
    <property type="match status" value="1"/>
</dbReference>
<feature type="compositionally biased region" description="Low complexity" evidence="5">
    <location>
        <begin position="18"/>
        <end position="32"/>
    </location>
</feature>
<feature type="domain" description="RING-type" evidence="6">
    <location>
        <begin position="236"/>
        <end position="277"/>
    </location>
</feature>
<evidence type="ECO:0000256" key="2">
    <source>
        <dbReference type="ARBA" id="ARBA00022771"/>
    </source>
</evidence>
<keyword evidence="2 4" id="KW-0863">Zinc-finger</keyword>
<evidence type="ECO:0000256" key="5">
    <source>
        <dbReference type="SAM" id="MobiDB-lite"/>
    </source>
</evidence>
<dbReference type="InterPro" id="IPR001841">
    <property type="entry name" value="Znf_RING"/>
</dbReference>
<dbReference type="PANTHER" id="PTHR45931">
    <property type="entry name" value="SI:CH211-59O9.10"/>
    <property type="match status" value="1"/>
</dbReference>
<dbReference type="Pfam" id="PF13639">
    <property type="entry name" value="zf-RING_2"/>
    <property type="match status" value="1"/>
</dbReference>
<dbReference type="EMBL" id="KV006331">
    <property type="protein sequence ID" value="KZV33206.1"/>
    <property type="molecule type" value="Genomic_DNA"/>
</dbReference>
<dbReference type="PANTHER" id="PTHR45931:SF3">
    <property type="entry name" value="RING ZINC FINGER-CONTAINING PROTEIN"/>
    <property type="match status" value="1"/>
</dbReference>
<dbReference type="InterPro" id="IPR051834">
    <property type="entry name" value="RING_finger_E3_ligase"/>
</dbReference>
<feature type="region of interest" description="Disordered" evidence="5">
    <location>
        <begin position="144"/>
        <end position="164"/>
    </location>
</feature>
<dbReference type="OrthoDB" id="8062037at2759"/>
<feature type="compositionally biased region" description="Low complexity" evidence="5">
    <location>
        <begin position="144"/>
        <end position="154"/>
    </location>
</feature>
<dbReference type="Proteomes" id="UP000250235">
    <property type="component" value="Unassembled WGS sequence"/>
</dbReference>
<dbReference type="GO" id="GO:0005634">
    <property type="term" value="C:nucleus"/>
    <property type="evidence" value="ECO:0007669"/>
    <property type="project" value="TreeGrafter"/>
</dbReference>
<evidence type="ECO:0000256" key="1">
    <source>
        <dbReference type="ARBA" id="ARBA00022723"/>
    </source>
</evidence>
<dbReference type="GO" id="GO:0008270">
    <property type="term" value="F:zinc ion binding"/>
    <property type="evidence" value="ECO:0007669"/>
    <property type="project" value="UniProtKB-KW"/>
</dbReference>
<name>A0A2Z7BMM0_9LAMI</name>
<gene>
    <name evidence="7" type="ORF">F511_16240</name>
</gene>
<evidence type="ECO:0000256" key="4">
    <source>
        <dbReference type="PROSITE-ProRule" id="PRU00175"/>
    </source>
</evidence>
<evidence type="ECO:0000313" key="7">
    <source>
        <dbReference type="EMBL" id="KZV33206.1"/>
    </source>
</evidence>
<evidence type="ECO:0000256" key="3">
    <source>
        <dbReference type="ARBA" id="ARBA00022833"/>
    </source>
</evidence>
<dbReference type="GO" id="GO:0061630">
    <property type="term" value="F:ubiquitin protein ligase activity"/>
    <property type="evidence" value="ECO:0007669"/>
    <property type="project" value="TreeGrafter"/>
</dbReference>
<dbReference type="PROSITE" id="PS50089">
    <property type="entry name" value="ZF_RING_2"/>
    <property type="match status" value="1"/>
</dbReference>
<keyword evidence="3" id="KW-0862">Zinc</keyword>
<keyword evidence="8" id="KW-1185">Reference proteome</keyword>
<dbReference type="InterPro" id="IPR013083">
    <property type="entry name" value="Znf_RING/FYVE/PHD"/>
</dbReference>
<reference evidence="7 8" key="1">
    <citation type="journal article" date="2015" name="Proc. Natl. Acad. Sci. U.S.A.">
        <title>The resurrection genome of Boea hygrometrica: A blueprint for survival of dehydration.</title>
        <authorList>
            <person name="Xiao L."/>
            <person name="Yang G."/>
            <person name="Zhang L."/>
            <person name="Yang X."/>
            <person name="Zhao S."/>
            <person name="Ji Z."/>
            <person name="Zhou Q."/>
            <person name="Hu M."/>
            <person name="Wang Y."/>
            <person name="Chen M."/>
            <person name="Xu Y."/>
            <person name="Jin H."/>
            <person name="Xiao X."/>
            <person name="Hu G."/>
            <person name="Bao F."/>
            <person name="Hu Y."/>
            <person name="Wan P."/>
            <person name="Li L."/>
            <person name="Deng X."/>
            <person name="Kuang T."/>
            <person name="Xiang C."/>
            <person name="Zhu J.K."/>
            <person name="Oliver M.J."/>
            <person name="He Y."/>
        </authorList>
    </citation>
    <scope>NUCLEOTIDE SEQUENCE [LARGE SCALE GENOMIC DNA]</scope>
    <source>
        <strain evidence="8">cv. XS01</strain>
    </source>
</reference>
<organism evidence="7 8">
    <name type="scientific">Dorcoceras hygrometricum</name>
    <dbReference type="NCBI Taxonomy" id="472368"/>
    <lineage>
        <taxon>Eukaryota</taxon>
        <taxon>Viridiplantae</taxon>
        <taxon>Streptophyta</taxon>
        <taxon>Embryophyta</taxon>
        <taxon>Tracheophyta</taxon>
        <taxon>Spermatophyta</taxon>
        <taxon>Magnoliopsida</taxon>
        <taxon>eudicotyledons</taxon>
        <taxon>Gunneridae</taxon>
        <taxon>Pentapetalae</taxon>
        <taxon>asterids</taxon>
        <taxon>lamiids</taxon>
        <taxon>Lamiales</taxon>
        <taxon>Gesneriaceae</taxon>
        <taxon>Didymocarpoideae</taxon>
        <taxon>Trichosporeae</taxon>
        <taxon>Loxocarpinae</taxon>
        <taxon>Dorcoceras</taxon>
    </lineage>
</organism>
<evidence type="ECO:0000313" key="8">
    <source>
        <dbReference type="Proteomes" id="UP000250235"/>
    </source>
</evidence>
<evidence type="ECO:0000259" key="6">
    <source>
        <dbReference type="PROSITE" id="PS50089"/>
    </source>
</evidence>
<sequence>MPRAQELFYTRRSRISRNSDPSDVGSDSGSSRLLDRRNRQQSDRRRSNTGRGRLDPNVCDSLRRIPLHSGQPPLLRSPHQPREREVIRPEYDGSQFSSGDAINVENQNNAWDRARFGGNDRLPGDVLLARERLLHRLGAVTLSNGRQSDRSSSSTLHNDSLTGDEHRHVDAGDWETEIFREWRTTVDSANNVINQEIRTRPPGLAQDVLNCLHVEVYYMPQEGDEKDDTSKASRECSICLERFMEGDELMWLPCRHGYHVCCLDPWVRSCGDCPYCRQGIVASLDGASENSQLELVGGRS</sequence>
<dbReference type="CDD" id="cd16454">
    <property type="entry name" value="RING-H2_PA-TM-RING"/>
    <property type="match status" value="1"/>
</dbReference>
<accession>A0A2Z7BMM0</accession>
<proteinExistence type="predicted"/>